<dbReference type="SUPFAM" id="SSF52540">
    <property type="entry name" value="P-loop containing nucleoside triphosphate hydrolases"/>
    <property type="match status" value="1"/>
</dbReference>
<dbReference type="Proteomes" id="UP000593567">
    <property type="component" value="Unassembled WGS sequence"/>
</dbReference>
<dbReference type="InterPro" id="IPR049050">
    <property type="entry name" value="nSTAND3"/>
</dbReference>
<comment type="caution">
    <text evidence="2">The sequence shown here is derived from an EMBL/GenBank/DDBJ whole genome shotgun (WGS) entry which is preliminary data.</text>
</comment>
<gene>
    <name evidence="2" type="ORF">EB796_015373</name>
</gene>
<evidence type="ECO:0000313" key="2">
    <source>
        <dbReference type="EMBL" id="KAF6026314.1"/>
    </source>
</evidence>
<dbReference type="AlphaFoldDB" id="A0A7J7JL39"/>
<dbReference type="Pfam" id="PF20720">
    <property type="entry name" value="nSTAND3"/>
    <property type="match status" value="1"/>
</dbReference>
<keyword evidence="3" id="KW-1185">Reference proteome</keyword>
<dbReference type="InterPro" id="IPR027417">
    <property type="entry name" value="P-loop_NTPase"/>
</dbReference>
<sequence length="887" mass="101582">MASLPNRRFDPPIPTRSFVETTDFNNLKEKIQRTNVVVVSGRSGSGKTTTARQTIAEMCSELPGDCDGMWAKIMCSNPEVLNESVTTFLSEYGIELKTKPKHFGESWVILRHFYKELDKKYPRCKKFFLLDDATAENEFYDVIDEIAKCLKKLEPGAPSSWKLIVTTRGDKLKPRRYKCIGESNFVKFTGFTVKDATSLYNMESDDGADQRDLVQQLHDKLGSLPLALSVAIKDLDFVSEFETPERFVRDYLSRLQHKTEMMQRENRGKDKTLAACELSIEKCVDDVAKRTGLSSIFYKKFIRLLSCFNEDNIPGELLKSCAEALLPEDPENAADGVGKLMKILKLKGLCIRTDDKQGNMFFSMHALIQMAMKTVFFNVEDIDEQLVFTKALTALTRVIPKDGRQHNPLLPAYYFHHGQSIIKAIDDSQTLNDDDLITLLQCDLFISLGYCLVSRKDSEGEKYFDKALNKFCLLVTKSSYDELLKRFSTRYEIVSHLYEEGKQIPLRQSASYLEFIDELPEFHVLTQTSLGNMADIKEEDLLNRHLKKNKLKSLRDHGNNKIIQPKEKLAAVYIGEMLGQIFFGWNKVFAHLDLPPTQANPYIEHAKIALLVYNKILEDEGVYLLPALITERHLLCCKLTKATSCSDADAVVQAWESLSNICRYDQSSKKNYAYECGLLKSYLVEDDFHKLLCKEGRLYALGVKYEQTNPNDEDQKENVFQEGTRLFEEILNHLQAMISQSQSCHNHQAMSKSYQHYAKFLKCCKKWGLAIKALVRSMNELASLPAELDPMHISFNIPYSYLKTCYDLYKENKEAGSYLFTEEDPEPEMIRKIIKSLESSRFPCSLTSDSNCLCHIEENEVKRIIPQTTTTDAFNEVIRRENIQGES</sequence>
<evidence type="ECO:0000313" key="3">
    <source>
        <dbReference type="Proteomes" id="UP000593567"/>
    </source>
</evidence>
<proteinExistence type="predicted"/>
<name>A0A7J7JL39_BUGNE</name>
<protein>
    <recommendedName>
        <fullName evidence="1">Novel STAND NTPase 3 domain-containing protein</fullName>
    </recommendedName>
</protein>
<organism evidence="2 3">
    <name type="scientific">Bugula neritina</name>
    <name type="common">Brown bryozoan</name>
    <name type="synonym">Sertularia neritina</name>
    <dbReference type="NCBI Taxonomy" id="10212"/>
    <lineage>
        <taxon>Eukaryota</taxon>
        <taxon>Metazoa</taxon>
        <taxon>Spiralia</taxon>
        <taxon>Lophotrochozoa</taxon>
        <taxon>Bryozoa</taxon>
        <taxon>Gymnolaemata</taxon>
        <taxon>Cheilostomatida</taxon>
        <taxon>Flustrina</taxon>
        <taxon>Buguloidea</taxon>
        <taxon>Bugulidae</taxon>
        <taxon>Bugula</taxon>
    </lineage>
</organism>
<dbReference type="EMBL" id="VXIV02002301">
    <property type="protein sequence ID" value="KAF6026314.1"/>
    <property type="molecule type" value="Genomic_DNA"/>
</dbReference>
<evidence type="ECO:0000259" key="1">
    <source>
        <dbReference type="Pfam" id="PF20720"/>
    </source>
</evidence>
<feature type="domain" description="Novel STAND NTPase 3" evidence="1">
    <location>
        <begin position="18"/>
        <end position="170"/>
    </location>
</feature>
<accession>A0A7J7JL39</accession>
<reference evidence="2" key="1">
    <citation type="submission" date="2020-06" db="EMBL/GenBank/DDBJ databases">
        <title>Draft genome of Bugula neritina, a colonial animal packing powerful symbionts and potential medicines.</title>
        <authorList>
            <person name="Rayko M."/>
        </authorList>
    </citation>
    <scope>NUCLEOTIDE SEQUENCE [LARGE SCALE GENOMIC DNA]</scope>
    <source>
        <strain evidence="2">Kwan_BN1</strain>
    </source>
</reference>
<dbReference type="Gene3D" id="3.40.50.300">
    <property type="entry name" value="P-loop containing nucleotide triphosphate hydrolases"/>
    <property type="match status" value="1"/>
</dbReference>